<organism evidence="6 7">
    <name type="scientific">Symbiodinium necroappetens</name>
    <dbReference type="NCBI Taxonomy" id="1628268"/>
    <lineage>
        <taxon>Eukaryota</taxon>
        <taxon>Sar</taxon>
        <taxon>Alveolata</taxon>
        <taxon>Dinophyceae</taxon>
        <taxon>Suessiales</taxon>
        <taxon>Symbiodiniaceae</taxon>
        <taxon>Symbiodinium</taxon>
    </lineage>
</organism>
<dbReference type="InterPro" id="IPR014031">
    <property type="entry name" value="Ketoacyl_synth_C"/>
</dbReference>
<dbReference type="InterPro" id="IPR000873">
    <property type="entry name" value="AMP-dep_synth/lig_dom"/>
</dbReference>
<dbReference type="InterPro" id="IPR036736">
    <property type="entry name" value="ACP-like_sf"/>
</dbReference>
<dbReference type="SMART" id="SM00825">
    <property type="entry name" value="PKS_KS"/>
    <property type="match status" value="1"/>
</dbReference>
<dbReference type="Proteomes" id="UP000601435">
    <property type="component" value="Unassembled WGS sequence"/>
</dbReference>
<dbReference type="CDD" id="cd00833">
    <property type="entry name" value="PKS"/>
    <property type="match status" value="1"/>
</dbReference>
<dbReference type="Gene3D" id="3.40.47.10">
    <property type="match status" value="1"/>
</dbReference>
<dbReference type="InterPro" id="IPR020845">
    <property type="entry name" value="AMP-binding_CS"/>
</dbReference>
<dbReference type="InterPro" id="IPR018201">
    <property type="entry name" value="Ketoacyl_synth_AS"/>
</dbReference>
<dbReference type="InterPro" id="IPR016039">
    <property type="entry name" value="Thiolase-like"/>
</dbReference>
<keyword evidence="1" id="KW-0596">Phosphopantetheine</keyword>
<evidence type="ECO:0000256" key="1">
    <source>
        <dbReference type="ARBA" id="ARBA00022450"/>
    </source>
</evidence>
<evidence type="ECO:0000259" key="4">
    <source>
        <dbReference type="PROSITE" id="PS50075"/>
    </source>
</evidence>
<evidence type="ECO:0000313" key="7">
    <source>
        <dbReference type="Proteomes" id="UP000601435"/>
    </source>
</evidence>
<dbReference type="InterPro" id="IPR020806">
    <property type="entry name" value="PKS_PP-bd"/>
</dbReference>
<evidence type="ECO:0000256" key="3">
    <source>
        <dbReference type="ARBA" id="ARBA00022679"/>
    </source>
</evidence>
<dbReference type="AlphaFoldDB" id="A0A812V8U0"/>
<dbReference type="GO" id="GO:0004315">
    <property type="term" value="F:3-oxoacyl-[acyl-carrier-protein] synthase activity"/>
    <property type="evidence" value="ECO:0007669"/>
    <property type="project" value="InterPro"/>
</dbReference>
<accession>A0A812V8U0</accession>
<keyword evidence="7" id="KW-1185">Reference proteome</keyword>
<dbReference type="GO" id="GO:0004312">
    <property type="term" value="F:fatty acid synthase activity"/>
    <property type="evidence" value="ECO:0007669"/>
    <property type="project" value="TreeGrafter"/>
</dbReference>
<gene>
    <name evidence="6" type="primary">swnK</name>
    <name evidence="6" type="ORF">SNEC2469_LOCUS17293</name>
</gene>
<reference evidence="6" key="1">
    <citation type="submission" date="2021-02" db="EMBL/GenBank/DDBJ databases">
        <authorList>
            <person name="Dougan E. K."/>
            <person name="Rhodes N."/>
            <person name="Thang M."/>
            <person name="Chan C."/>
        </authorList>
    </citation>
    <scope>NUCLEOTIDE SEQUENCE</scope>
</reference>
<dbReference type="Pfam" id="PF00109">
    <property type="entry name" value="ketoacyl-synt"/>
    <property type="match status" value="1"/>
</dbReference>
<dbReference type="Pfam" id="PF00550">
    <property type="entry name" value="PP-binding"/>
    <property type="match status" value="1"/>
</dbReference>
<dbReference type="InterPro" id="IPR050091">
    <property type="entry name" value="PKS_NRPS_Biosynth_Enz"/>
</dbReference>
<proteinExistence type="predicted"/>
<name>A0A812V8U0_9DINO</name>
<dbReference type="InterPro" id="IPR042099">
    <property type="entry name" value="ANL_N_sf"/>
</dbReference>
<dbReference type="SUPFAM" id="SSF47336">
    <property type="entry name" value="ACP-like"/>
    <property type="match status" value="1"/>
</dbReference>
<dbReference type="InterPro" id="IPR020841">
    <property type="entry name" value="PKS_Beta-ketoAc_synthase_dom"/>
</dbReference>
<dbReference type="EMBL" id="CAJNJA010028539">
    <property type="protein sequence ID" value="CAE7605205.1"/>
    <property type="molecule type" value="Genomic_DNA"/>
</dbReference>
<dbReference type="PROSITE" id="PS50075">
    <property type="entry name" value="CARRIER"/>
    <property type="match status" value="1"/>
</dbReference>
<feature type="domain" description="Carrier" evidence="4">
    <location>
        <begin position="397"/>
        <end position="472"/>
    </location>
</feature>
<dbReference type="Gene3D" id="3.30.300.30">
    <property type="match status" value="1"/>
</dbReference>
<keyword evidence="3" id="KW-0808">Transferase</keyword>
<dbReference type="InterPro" id="IPR009081">
    <property type="entry name" value="PP-bd_ACP"/>
</dbReference>
<feature type="domain" description="Ketosynthase family 3 (KS3)" evidence="5">
    <location>
        <begin position="483"/>
        <end position="850"/>
    </location>
</feature>
<dbReference type="Gene3D" id="3.40.50.12780">
    <property type="entry name" value="N-terminal domain of ligase-like"/>
    <property type="match status" value="1"/>
</dbReference>
<protein>
    <submittedName>
        <fullName evidence="6">SwnK protein</fullName>
    </submittedName>
</protein>
<dbReference type="SUPFAM" id="SSF56801">
    <property type="entry name" value="Acetyl-CoA synthetase-like"/>
    <property type="match status" value="1"/>
</dbReference>
<dbReference type="SMART" id="SM00823">
    <property type="entry name" value="PKS_PP"/>
    <property type="match status" value="1"/>
</dbReference>
<dbReference type="GO" id="GO:0031177">
    <property type="term" value="F:phosphopantetheine binding"/>
    <property type="evidence" value="ECO:0007669"/>
    <property type="project" value="InterPro"/>
</dbReference>
<sequence>MEWLHQALQAAESPQGHLEISTSDTAYIIFTSGSTGEPKGVAISHHSASNTCISINELVRLNKTDRVLALSSLNFDLSVYDIFGTLAAGATIVLGCPSKLRDYRYLCELVLEEEVTIWNSVPLRFEFLLEEWNDDSRRLPIRVALISGDAIRTSFAQKVKLRFPQMKFLALGGATEASIWSNCHEFTDDSPSDLPLVLYGGPLPNQCMYVLDFLLRVRPPYVLGEIFIGGLGVAKEYFKDPERTSSAFILHEKFGRLYRTGDEGRYLPSGEIQIIGRMDQQVKVNGYRVELEEIEKTASQVLSGGRAVVVAKRDAEGVTHLRGFLCLEPDAKRDEKEVSSAVRTHLQAVLPSYMWPESWTHLREVPHSLNGKVDKSKLWDLGGEPTSNATSKQPPCASRVHYREVLLQHARGLLQKPALDKDENLVSAGMTSIRMREFNVRICKELGIRVPTHAVMDHPTVAKFAEHLLDLGRPPAEPEDRLSPPMGRPLKSSRMFISSFAQRFPGSFSGFYRGTDCQTTVPLSRFDIEEYFSPDEAGKAYTRHGAFLPSVEAFDPGSFNLSDAEAAGMDPQQRLGLTVARAALLSMRDLKDLAVFVGQMNYDWMVASRAPAPYGSTGIAPSILANRISYCFDLRGPSMSVDTACSSSLVAVYLAARHPGSSLVLGSTVLLAPDMYLTACKAGMLSPKGRCATLDQSANGFARGEGVAAVLLAPDFGQAIEEKSQLLGAAVNQSGKIGAITHPNSHAQEAVIRRALGANASEILAHELHGTGTPLGDPLESEALGRVMGKSEVVLQALKTHWGHLEGSAGLAGFLKQVLLAHRRVAAPNLHLRQLNRDVELPGVRSQVCV</sequence>
<dbReference type="PANTHER" id="PTHR43775">
    <property type="entry name" value="FATTY ACID SYNTHASE"/>
    <property type="match status" value="1"/>
</dbReference>
<dbReference type="Gene3D" id="1.10.1200.10">
    <property type="entry name" value="ACP-like"/>
    <property type="match status" value="1"/>
</dbReference>
<dbReference type="PROSITE" id="PS52004">
    <property type="entry name" value="KS3_2"/>
    <property type="match status" value="1"/>
</dbReference>
<dbReference type="PROSITE" id="PS00455">
    <property type="entry name" value="AMP_BINDING"/>
    <property type="match status" value="1"/>
</dbReference>
<dbReference type="Pfam" id="PF00501">
    <property type="entry name" value="AMP-binding"/>
    <property type="match status" value="1"/>
</dbReference>
<evidence type="ECO:0000256" key="2">
    <source>
        <dbReference type="ARBA" id="ARBA00022553"/>
    </source>
</evidence>
<dbReference type="Pfam" id="PF02801">
    <property type="entry name" value="Ketoacyl-synt_C"/>
    <property type="match status" value="1"/>
</dbReference>
<dbReference type="PANTHER" id="PTHR43775:SF37">
    <property type="entry name" value="SI:DKEY-61P9.11"/>
    <property type="match status" value="1"/>
</dbReference>
<dbReference type="PROSITE" id="PS00606">
    <property type="entry name" value="KS3_1"/>
    <property type="match status" value="1"/>
</dbReference>
<dbReference type="GO" id="GO:0006633">
    <property type="term" value="P:fatty acid biosynthetic process"/>
    <property type="evidence" value="ECO:0007669"/>
    <property type="project" value="InterPro"/>
</dbReference>
<dbReference type="SUPFAM" id="SSF53901">
    <property type="entry name" value="Thiolase-like"/>
    <property type="match status" value="1"/>
</dbReference>
<dbReference type="OrthoDB" id="440080at2759"/>
<evidence type="ECO:0000259" key="5">
    <source>
        <dbReference type="PROSITE" id="PS52004"/>
    </source>
</evidence>
<dbReference type="InterPro" id="IPR045851">
    <property type="entry name" value="AMP-bd_C_sf"/>
</dbReference>
<keyword evidence="2" id="KW-0597">Phosphoprotein</keyword>
<dbReference type="InterPro" id="IPR014030">
    <property type="entry name" value="Ketoacyl_synth_N"/>
</dbReference>
<evidence type="ECO:0000313" key="6">
    <source>
        <dbReference type="EMBL" id="CAE7605205.1"/>
    </source>
</evidence>
<comment type="caution">
    <text evidence="6">The sequence shown here is derived from an EMBL/GenBank/DDBJ whole genome shotgun (WGS) entry which is preliminary data.</text>
</comment>